<proteinExistence type="inferred from homology"/>
<feature type="compositionally biased region" description="Basic and acidic residues" evidence="2">
    <location>
        <begin position="372"/>
        <end position="387"/>
    </location>
</feature>
<dbReference type="PANTHER" id="PTHR12357">
    <property type="entry name" value="YTH YT521-B HOMOLOGY DOMAIN-CONTAINING"/>
    <property type="match status" value="1"/>
</dbReference>
<dbReference type="GO" id="GO:0003729">
    <property type="term" value="F:mRNA binding"/>
    <property type="evidence" value="ECO:0007669"/>
    <property type="project" value="UniProtKB-UniRule"/>
</dbReference>
<name>A0AAE1IYR0_9FABA</name>
<dbReference type="Pfam" id="PF04146">
    <property type="entry name" value="YTH"/>
    <property type="match status" value="1"/>
</dbReference>
<dbReference type="AlphaFoldDB" id="A0AAE1IYR0"/>
<sequence>MSSDSAKENASVVDSSVSEWKLDIGNSDDPESTSYKANENGDPTKADKVEYSHHHLGDQNGIEMQKLYNTRYFIIKSLNHQNIRLSVEKGVWATQIMNEPILEEAFHNSIKVILIFSVNSSGYFQGYAQMMSSVGCKRDNVWSEGSGKGNPWGRSFKVKWLQLNDLPFHKTLHLKNPLNDYKPVKISRDCQELTPDIGQALCELLDGKNTIDAMRSSSPLDSFALKGHSGNAESFMGNTGRNFYPLNTLWSMPMAYPSLLCPDQAEANKSLPANQRFNVTTSSETFPSSSGSSKVAGNKRPHFSANMPKLQVDKDVASQFDVWGFSSESPLASTLTDDDFLEMSYEEYLETHSRGWKQFCFSARVPSQTQPEFRRSRSDVNDRKSEFLMEGSSSSHKRIRQ</sequence>
<evidence type="ECO:0000256" key="1">
    <source>
        <dbReference type="RuleBase" id="RU369095"/>
    </source>
</evidence>
<dbReference type="GO" id="GO:0005654">
    <property type="term" value="C:nucleoplasm"/>
    <property type="evidence" value="ECO:0007669"/>
    <property type="project" value="TreeGrafter"/>
</dbReference>
<protein>
    <recommendedName>
        <fullName evidence="1">YTH domain-containing family protein</fullName>
    </recommendedName>
</protein>
<dbReference type="Gene3D" id="3.10.590.10">
    <property type="entry name" value="ph1033 like domains"/>
    <property type="match status" value="1"/>
</dbReference>
<dbReference type="EMBL" id="JAWXYG010000010">
    <property type="protein sequence ID" value="KAK4260496.1"/>
    <property type="molecule type" value="Genomic_DNA"/>
</dbReference>
<evidence type="ECO:0000256" key="2">
    <source>
        <dbReference type="SAM" id="MobiDB-lite"/>
    </source>
</evidence>
<comment type="caution">
    <text evidence="4">The sequence shown here is derived from an EMBL/GenBank/DDBJ whole genome shotgun (WGS) entry which is preliminary data.</text>
</comment>
<comment type="similarity">
    <text evidence="1">Belongs to the YTHDF family.</text>
</comment>
<organism evidence="4 5">
    <name type="scientific">Acacia crassicarpa</name>
    <name type="common">northern wattle</name>
    <dbReference type="NCBI Taxonomy" id="499986"/>
    <lineage>
        <taxon>Eukaryota</taxon>
        <taxon>Viridiplantae</taxon>
        <taxon>Streptophyta</taxon>
        <taxon>Embryophyta</taxon>
        <taxon>Tracheophyta</taxon>
        <taxon>Spermatophyta</taxon>
        <taxon>Magnoliopsida</taxon>
        <taxon>eudicotyledons</taxon>
        <taxon>Gunneridae</taxon>
        <taxon>Pentapetalae</taxon>
        <taxon>rosids</taxon>
        <taxon>fabids</taxon>
        <taxon>Fabales</taxon>
        <taxon>Fabaceae</taxon>
        <taxon>Caesalpinioideae</taxon>
        <taxon>mimosoid clade</taxon>
        <taxon>Acacieae</taxon>
        <taxon>Acacia</taxon>
    </lineage>
</organism>
<gene>
    <name evidence="4" type="ORF">QN277_003598</name>
</gene>
<keyword evidence="1" id="KW-0694">RNA-binding</keyword>
<feature type="compositionally biased region" description="Low complexity" evidence="2">
    <location>
        <begin position="280"/>
        <end position="293"/>
    </location>
</feature>
<dbReference type="PROSITE" id="PS50882">
    <property type="entry name" value="YTH"/>
    <property type="match status" value="1"/>
</dbReference>
<evidence type="ECO:0000313" key="4">
    <source>
        <dbReference type="EMBL" id="KAK4260496.1"/>
    </source>
</evidence>
<dbReference type="CDD" id="cd21134">
    <property type="entry name" value="YTH"/>
    <property type="match status" value="1"/>
</dbReference>
<feature type="region of interest" description="Disordered" evidence="2">
    <location>
        <begin position="279"/>
        <end position="302"/>
    </location>
</feature>
<dbReference type="InterPro" id="IPR045168">
    <property type="entry name" value="YTH_prot"/>
</dbReference>
<dbReference type="InterPro" id="IPR007275">
    <property type="entry name" value="YTH_domain"/>
</dbReference>
<reference evidence="4" key="1">
    <citation type="submission" date="2023-10" db="EMBL/GenBank/DDBJ databases">
        <title>Chromosome-level genome of the transformable northern wattle, Acacia crassicarpa.</title>
        <authorList>
            <person name="Massaro I."/>
            <person name="Sinha N.R."/>
            <person name="Poethig S."/>
            <person name="Leichty A.R."/>
        </authorList>
    </citation>
    <scope>NUCLEOTIDE SEQUENCE</scope>
    <source>
        <strain evidence="4">Acra3RX</strain>
        <tissue evidence="4">Leaf</tissue>
    </source>
</reference>
<dbReference type="GO" id="GO:1990247">
    <property type="term" value="F:N6-methyladenosine-containing RNA reader activity"/>
    <property type="evidence" value="ECO:0007669"/>
    <property type="project" value="UniProtKB-UniRule"/>
</dbReference>
<feature type="region of interest" description="Disordered" evidence="2">
    <location>
        <begin position="21"/>
        <end position="46"/>
    </location>
</feature>
<comment type="function">
    <text evidence="1">Specifically recognizes and binds N6-methyladenosine (m6A)-containing RNAs, and regulates mRNA stability. M6A is a modification present at internal sites of mRNAs and some non-coding RNAs and plays a role in mRNA stability and processing.</text>
</comment>
<evidence type="ECO:0000259" key="3">
    <source>
        <dbReference type="PROSITE" id="PS50882"/>
    </source>
</evidence>
<feature type="domain" description="YTH" evidence="3">
    <location>
        <begin position="70"/>
        <end position="205"/>
    </location>
</feature>
<dbReference type="GO" id="GO:0048024">
    <property type="term" value="P:regulation of mRNA splicing, via spliceosome"/>
    <property type="evidence" value="ECO:0007669"/>
    <property type="project" value="TreeGrafter"/>
</dbReference>
<keyword evidence="5" id="KW-1185">Reference proteome</keyword>
<accession>A0AAE1IYR0</accession>
<dbReference type="Proteomes" id="UP001293593">
    <property type="component" value="Unassembled WGS sequence"/>
</dbReference>
<evidence type="ECO:0000313" key="5">
    <source>
        <dbReference type="Proteomes" id="UP001293593"/>
    </source>
</evidence>
<dbReference type="PANTHER" id="PTHR12357:SF3">
    <property type="entry name" value="YTH DOMAIN-CONTAINING PROTEIN 1"/>
    <property type="match status" value="1"/>
</dbReference>
<dbReference type="GO" id="GO:0000398">
    <property type="term" value="P:mRNA splicing, via spliceosome"/>
    <property type="evidence" value="ECO:0007669"/>
    <property type="project" value="TreeGrafter"/>
</dbReference>
<feature type="region of interest" description="Disordered" evidence="2">
    <location>
        <begin position="365"/>
        <end position="401"/>
    </location>
</feature>